<dbReference type="InterPro" id="IPR029062">
    <property type="entry name" value="Class_I_gatase-like"/>
</dbReference>
<dbReference type="GO" id="GO:0005737">
    <property type="term" value="C:cytoplasm"/>
    <property type="evidence" value="ECO:0007669"/>
    <property type="project" value="TreeGrafter"/>
</dbReference>
<dbReference type="EMBL" id="DTHJ01000004">
    <property type="protein sequence ID" value="HHS62022.1"/>
    <property type="molecule type" value="Genomic_DNA"/>
</dbReference>
<dbReference type="PANTHER" id="PTHR48094:SF12">
    <property type="entry name" value="PARKINSON DISEASE PROTEIN 7 HOMOLOG"/>
    <property type="match status" value="1"/>
</dbReference>
<accession>A0A7C6EH35</accession>
<dbReference type="Gene3D" id="3.40.50.880">
    <property type="match status" value="1"/>
</dbReference>
<evidence type="ECO:0000313" key="2">
    <source>
        <dbReference type="EMBL" id="HHS62022.1"/>
    </source>
</evidence>
<dbReference type="InterPro" id="IPR050325">
    <property type="entry name" value="Prot/Nucl_acid_deglycase"/>
</dbReference>
<comment type="caution">
    <text evidence="2">The sequence shown here is derived from an EMBL/GenBank/DDBJ whole genome shotgun (WGS) entry which is preliminary data.</text>
</comment>
<organism evidence="2">
    <name type="scientific">candidate division WOR-3 bacterium</name>
    <dbReference type="NCBI Taxonomy" id="2052148"/>
    <lineage>
        <taxon>Bacteria</taxon>
        <taxon>Bacteria division WOR-3</taxon>
    </lineage>
</organism>
<dbReference type="CDD" id="cd03135">
    <property type="entry name" value="GATase1_DJ-1"/>
    <property type="match status" value="1"/>
</dbReference>
<sequence>MKRFFIPAILILIFCGGGKEKKVSVQKTEVELAQKKSVLIVIAHSDFRDEEFKEPFELLKNSGFKVTVASTDTTPAKGMLGMVVKPEILISQVIPDSFNALVIAGGTGCKNLWDDKVLHNIIRNFYDKHKTIAAICIAPVVLARAGILKDKKTTVYPRVADEIKPYCGEFTGRDIEISDNIITGSGPQVAKDFAKAILEAISK</sequence>
<dbReference type="SUPFAM" id="SSF52317">
    <property type="entry name" value="Class I glutamine amidotransferase-like"/>
    <property type="match status" value="1"/>
</dbReference>
<gene>
    <name evidence="2" type="ORF">ENV70_00190</name>
</gene>
<proteinExistence type="predicted"/>
<evidence type="ECO:0000259" key="1">
    <source>
        <dbReference type="Pfam" id="PF01965"/>
    </source>
</evidence>
<name>A0A7C6EH35_UNCW3</name>
<reference evidence="2" key="1">
    <citation type="journal article" date="2020" name="mSystems">
        <title>Genome- and Community-Level Interaction Insights into Carbon Utilization and Element Cycling Functions of Hydrothermarchaeota in Hydrothermal Sediment.</title>
        <authorList>
            <person name="Zhou Z."/>
            <person name="Liu Y."/>
            <person name="Xu W."/>
            <person name="Pan J."/>
            <person name="Luo Z.H."/>
            <person name="Li M."/>
        </authorList>
    </citation>
    <scope>NUCLEOTIDE SEQUENCE [LARGE SCALE GENOMIC DNA]</scope>
    <source>
        <strain evidence="2">SpSt-783</strain>
    </source>
</reference>
<protein>
    <submittedName>
        <fullName evidence="2">DJ-1/PfpI family protein</fullName>
    </submittedName>
</protein>
<dbReference type="InterPro" id="IPR002818">
    <property type="entry name" value="DJ-1/PfpI"/>
</dbReference>
<feature type="domain" description="DJ-1/PfpI" evidence="1">
    <location>
        <begin position="36"/>
        <end position="199"/>
    </location>
</feature>
<dbReference type="Pfam" id="PF01965">
    <property type="entry name" value="DJ-1_PfpI"/>
    <property type="match status" value="1"/>
</dbReference>
<dbReference type="AlphaFoldDB" id="A0A7C6EH35"/>
<dbReference type="PANTHER" id="PTHR48094">
    <property type="entry name" value="PROTEIN/NUCLEIC ACID DEGLYCASE DJ-1-RELATED"/>
    <property type="match status" value="1"/>
</dbReference>